<organism evidence="1 2">
    <name type="scientific">Acinetobacter bouvetii DSM 14964 = CIP 107468</name>
    <dbReference type="NCBI Taxonomy" id="1120925"/>
    <lineage>
        <taxon>Bacteria</taxon>
        <taxon>Pseudomonadati</taxon>
        <taxon>Pseudomonadota</taxon>
        <taxon>Gammaproteobacteria</taxon>
        <taxon>Moraxellales</taxon>
        <taxon>Moraxellaceae</taxon>
        <taxon>Acinetobacter</taxon>
    </lineage>
</organism>
<evidence type="ECO:0000313" key="1">
    <source>
        <dbReference type="EMBL" id="ENV81831.1"/>
    </source>
</evidence>
<keyword evidence="2" id="KW-1185">Reference proteome</keyword>
<comment type="caution">
    <text evidence="1">The sequence shown here is derived from an EMBL/GenBank/DDBJ whole genome shotgun (WGS) entry which is preliminary data.</text>
</comment>
<reference evidence="1 2" key="1">
    <citation type="submission" date="2013-02" db="EMBL/GenBank/DDBJ databases">
        <title>The Genome Sequence of Acinetobacter bouvetii CIP 107468.</title>
        <authorList>
            <consortium name="The Broad Institute Genome Sequencing Platform"/>
            <consortium name="The Broad Institute Genome Sequencing Center for Infectious Disease"/>
            <person name="Cerqueira G."/>
            <person name="Feldgarden M."/>
            <person name="Courvalin P."/>
            <person name="Perichon B."/>
            <person name="Grillot-Courvalin C."/>
            <person name="Clermont D."/>
            <person name="Rocha E."/>
            <person name="Yoon E.-J."/>
            <person name="Nemec A."/>
            <person name="Walker B."/>
            <person name="Young S.K."/>
            <person name="Zeng Q."/>
            <person name="Gargeya S."/>
            <person name="Fitzgerald M."/>
            <person name="Haas B."/>
            <person name="Abouelleil A."/>
            <person name="Alvarado L."/>
            <person name="Arachchi H.M."/>
            <person name="Berlin A.M."/>
            <person name="Chapman S.B."/>
            <person name="Dewar J."/>
            <person name="Goldberg J."/>
            <person name="Griggs A."/>
            <person name="Gujja S."/>
            <person name="Hansen M."/>
            <person name="Howarth C."/>
            <person name="Imamovic A."/>
            <person name="Larimer J."/>
            <person name="McCowan C."/>
            <person name="Murphy C."/>
            <person name="Neiman D."/>
            <person name="Pearson M."/>
            <person name="Priest M."/>
            <person name="Roberts A."/>
            <person name="Saif S."/>
            <person name="Shea T."/>
            <person name="Sisk P."/>
            <person name="Sykes S."/>
            <person name="Wortman J."/>
            <person name="Nusbaum C."/>
            <person name="Birren B."/>
        </authorList>
    </citation>
    <scope>NUCLEOTIDE SEQUENCE [LARGE SCALE GENOMIC DNA]</scope>
    <source>
        <strain evidence="1 2">CIP 107468</strain>
    </source>
</reference>
<dbReference type="PATRIC" id="fig|1120925.3.peg.2789"/>
<proteinExistence type="predicted"/>
<name>N9C8I8_9GAMM</name>
<dbReference type="EMBL" id="APQD01000020">
    <property type="protein sequence ID" value="ENV81831.1"/>
    <property type="molecule type" value="Genomic_DNA"/>
</dbReference>
<protein>
    <submittedName>
        <fullName evidence="1">Uncharacterized protein</fullName>
    </submittedName>
</protein>
<accession>N9C8I8</accession>
<dbReference type="AlphaFoldDB" id="N9C8I8"/>
<sequence>MRQIAAVWLILFLLCLGAQQFDCFKFGRFLESADLSE</sequence>
<dbReference type="Proteomes" id="UP000018460">
    <property type="component" value="Unassembled WGS sequence"/>
</dbReference>
<evidence type="ECO:0000313" key="2">
    <source>
        <dbReference type="Proteomes" id="UP000018460"/>
    </source>
</evidence>
<gene>
    <name evidence="1" type="ORF">F941_02649</name>
</gene>